<keyword evidence="2" id="KW-1185">Reference proteome</keyword>
<protein>
    <recommendedName>
        <fullName evidence="3">TIR domain-containing protein</fullName>
    </recommendedName>
</protein>
<sequence>MAFEYDIFLSYTSTDNEKLPGYDAGWVDNFKKFLDTLISQLLQHHPKIITSQEITEPGFNPFEKACVVIYLVSPEYIVSGEFIKEAEYLQLLMSNSNNMRIDGKLRMFKAAKSFVEPEKYHPLLRELVSYDLFMYDPFTGLMKEFNAFFGQDAEKTYWMRLVDLAYDIYKVIYYNQSQAINADFKQKATESMPDECIYLAETGNDLLIQKNIIRRELERHGYHVLPDKVLSPHAVDTNVTIKSDLDKCKLSIHLIGESFISEEFENREEVELMKLQNQIAVEYSNTKKNSIPFRRLIWIPQELSFADDKQQLLMESFISNTESMNGAEVLKIPIEEFKSLIKRELATIKDDKGYGYFIPEAALSSDSGKNIYVIVDAIDISKCQPVVNHLKQNGFDVLLPMFEGDIMEVRASHRNNLNACDSCLIFSDQVSEQWVKSKVLDILKAPGFGRKKNMIGKAIYLSTDKLIDSEYYKKYNFSIIRSNAGNFEKEIIQPFLKQITV</sequence>
<organism evidence="1 2">
    <name type="scientific">Cytophaga hutchinsonii (strain ATCC 33406 / DSM 1761 / CIP 103989 / NBRC 15051 / NCIMB 9469 / D465)</name>
    <dbReference type="NCBI Taxonomy" id="269798"/>
    <lineage>
        <taxon>Bacteria</taxon>
        <taxon>Pseudomonadati</taxon>
        <taxon>Bacteroidota</taxon>
        <taxon>Cytophagia</taxon>
        <taxon>Cytophagales</taxon>
        <taxon>Cytophagaceae</taxon>
        <taxon>Cytophaga</taxon>
    </lineage>
</organism>
<evidence type="ECO:0008006" key="3">
    <source>
        <dbReference type="Google" id="ProtNLM"/>
    </source>
</evidence>
<dbReference type="Proteomes" id="UP000001822">
    <property type="component" value="Chromosome"/>
</dbReference>
<dbReference type="AlphaFoldDB" id="A0A6N4SPS9"/>
<reference evidence="1 2" key="1">
    <citation type="journal article" date="2007" name="Appl. Environ. Microbiol.">
        <title>Genome sequence of the cellulolytic gliding bacterium Cytophaga hutchinsonii.</title>
        <authorList>
            <person name="Xie G."/>
            <person name="Bruce D.C."/>
            <person name="Challacombe J.F."/>
            <person name="Chertkov O."/>
            <person name="Detter J.C."/>
            <person name="Gilna P."/>
            <person name="Han C.S."/>
            <person name="Lucas S."/>
            <person name="Misra M."/>
            <person name="Myers G.L."/>
            <person name="Richardson P."/>
            <person name="Tapia R."/>
            <person name="Thayer N."/>
            <person name="Thompson L.S."/>
            <person name="Brettin T.S."/>
            <person name="Henrissat B."/>
            <person name="Wilson D.B."/>
            <person name="McBride M.J."/>
        </authorList>
    </citation>
    <scope>NUCLEOTIDE SEQUENCE [LARGE SCALE GENOMIC DNA]</scope>
    <source>
        <strain evidence="2">ATCC 33406 / DSM 1761 / CIP 103989 / NBRC 15051 / NCIMB 9469 / D465</strain>
    </source>
</reference>
<evidence type="ECO:0000313" key="2">
    <source>
        <dbReference type="Proteomes" id="UP000001822"/>
    </source>
</evidence>
<evidence type="ECO:0000313" key="1">
    <source>
        <dbReference type="EMBL" id="ABG58300.1"/>
    </source>
</evidence>
<name>A0A6N4SPS9_CYTH3</name>
<dbReference type="OrthoDB" id="783026at2"/>
<accession>A0A6N4SPS9</accession>
<dbReference type="EMBL" id="CP000383">
    <property type="protein sequence ID" value="ABG58300.1"/>
    <property type="molecule type" value="Genomic_DNA"/>
</dbReference>
<proteinExistence type="predicted"/>
<dbReference type="RefSeq" id="WP_011584415.1">
    <property type="nucleotide sequence ID" value="NC_008255.1"/>
</dbReference>
<gene>
    <name evidence="1" type="ordered locus">CHU_1023</name>
</gene>
<dbReference type="InterPro" id="IPR035897">
    <property type="entry name" value="Toll_tir_struct_dom_sf"/>
</dbReference>
<dbReference type="SUPFAM" id="SSF52200">
    <property type="entry name" value="Toll/Interleukin receptor TIR domain"/>
    <property type="match status" value="1"/>
</dbReference>
<dbReference type="KEGG" id="chu:CHU_1023"/>